<dbReference type="InterPro" id="IPR000531">
    <property type="entry name" value="Beta-barrel_TonB"/>
</dbReference>
<comment type="similarity">
    <text evidence="8 9">Belongs to the TonB-dependent receptor family.</text>
</comment>
<evidence type="ECO:0000259" key="11">
    <source>
        <dbReference type="Pfam" id="PF07715"/>
    </source>
</evidence>
<evidence type="ECO:0000256" key="3">
    <source>
        <dbReference type="ARBA" id="ARBA00022452"/>
    </source>
</evidence>
<organism evidence="12 13">
    <name type="scientific">Cellulophaga baltica</name>
    <dbReference type="NCBI Taxonomy" id="76594"/>
    <lineage>
        <taxon>Bacteria</taxon>
        <taxon>Pseudomonadati</taxon>
        <taxon>Bacteroidota</taxon>
        <taxon>Flavobacteriia</taxon>
        <taxon>Flavobacteriales</taxon>
        <taxon>Flavobacteriaceae</taxon>
        <taxon>Cellulophaga</taxon>
    </lineage>
</organism>
<dbReference type="PANTHER" id="PTHR47234:SF3">
    <property type="entry name" value="SECRETIN_TONB SHORT N-TERMINAL DOMAIN-CONTAINING PROTEIN"/>
    <property type="match status" value="1"/>
</dbReference>
<dbReference type="Gene3D" id="2.170.130.10">
    <property type="entry name" value="TonB-dependent receptor, plug domain"/>
    <property type="match status" value="1"/>
</dbReference>
<evidence type="ECO:0000313" key="13">
    <source>
        <dbReference type="Proteomes" id="UP000182114"/>
    </source>
</evidence>
<evidence type="ECO:0000313" key="12">
    <source>
        <dbReference type="EMBL" id="SDE82738.1"/>
    </source>
</evidence>
<gene>
    <name evidence="12" type="ORF">SAMN04487992_104105</name>
</gene>
<comment type="subcellular location">
    <subcellularLocation>
        <location evidence="1 8">Cell outer membrane</location>
        <topology evidence="1 8">Multi-pass membrane protein</topology>
    </subcellularLocation>
</comment>
<dbReference type="InterPro" id="IPR012910">
    <property type="entry name" value="Plug_dom"/>
</dbReference>
<evidence type="ECO:0000256" key="5">
    <source>
        <dbReference type="ARBA" id="ARBA00023077"/>
    </source>
</evidence>
<evidence type="ECO:0000259" key="10">
    <source>
        <dbReference type="Pfam" id="PF00593"/>
    </source>
</evidence>
<dbReference type="FunFam" id="2.60.40.1120:FF:000003">
    <property type="entry name" value="Outer membrane protein Omp121"/>
    <property type="match status" value="1"/>
</dbReference>
<evidence type="ECO:0000256" key="9">
    <source>
        <dbReference type="RuleBase" id="RU003357"/>
    </source>
</evidence>
<dbReference type="EMBL" id="FNBD01000004">
    <property type="protein sequence ID" value="SDE82738.1"/>
    <property type="molecule type" value="Genomic_DNA"/>
</dbReference>
<dbReference type="PROSITE" id="PS52016">
    <property type="entry name" value="TONB_DEPENDENT_REC_3"/>
    <property type="match status" value="1"/>
</dbReference>
<dbReference type="Pfam" id="PF13715">
    <property type="entry name" value="CarbopepD_reg_2"/>
    <property type="match status" value="1"/>
</dbReference>
<dbReference type="SUPFAM" id="SSF56935">
    <property type="entry name" value="Porins"/>
    <property type="match status" value="1"/>
</dbReference>
<dbReference type="Pfam" id="PF00593">
    <property type="entry name" value="TonB_dep_Rec_b-barrel"/>
    <property type="match status" value="1"/>
</dbReference>
<keyword evidence="2 8" id="KW-0813">Transport</keyword>
<evidence type="ECO:0000256" key="1">
    <source>
        <dbReference type="ARBA" id="ARBA00004571"/>
    </source>
</evidence>
<dbReference type="GO" id="GO:0009279">
    <property type="term" value="C:cell outer membrane"/>
    <property type="evidence" value="ECO:0007669"/>
    <property type="project" value="UniProtKB-SubCell"/>
</dbReference>
<evidence type="ECO:0000256" key="7">
    <source>
        <dbReference type="ARBA" id="ARBA00023237"/>
    </source>
</evidence>
<dbReference type="eggNOG" id="COG4771">
    <property type="taxonomic scope" value="Bacteria"/>
</dbReference>
<dbReference type="InterPro" id="IPR008969">
    <property type="entry name" value="CarboxyPept-like_regulatory"/>
</dbReference>
<dbReference type="RefSeq" id="WP_074538020.1">
    <property type="nucleotide sequence ID" value="NZ_FNBD01000004.1"/>
</dbReference>
<keyword evidence="5 9" id="KW-0798">TonB box</keyword>
<dbReference type="AlphaFoldDB" id="A0A1G7G3N7"/>
<proteinExistence type="inferred from homology"/>
<keyword evidence="13" id="KW-1185">Reference proteome</keyword>
<dbReference type="InterPro" id="IPR039426">
    <property type="entry name" value="TonB-dep_rcpt-like"/>
</dbReference>
<reference evidence="13" key="1">
    <citation type="submission" date="2016-10" db="EMBL/GenBank/DDBJ databases">
        <authorList>
            <person name="Varghese N."/>
            <person name="Submissions S."/>
        </authorList>
    </citation>
    <scope>NUCLEOTIDE SEQUENCE [LARGE SCALE GENOMIC DNA]</scope>
    <source>
        <strain evidence="13">DSM 24729</strain>
    </source>
</reference>
<dbReference type="Gene3D" id="2.60.40.1120">
    <property type="entry name" value="Carboxypeptidase-like, regulatory domain"/>
    <property type="match status" value="1"/>
</dbReference>
<feature type="domain" description="TonB-dependent receptor-like beta-barrel" evidence="10">
    <location>
        <begin position="457"/>
        <end position="939"/>
    </location>
</feature>
<evidence type="ECO:0000256" key="6">
    <source>
        <dbReference type="ARBA" id="ARBA00023136"/>
    </source>
</evidence>
<evidence type="ECO:0000256" key="2">
    <source>
        <dbReference type="ARBA" id="ARBA00022448"/>
    </source>
</evidence>
<dbReference type="InterPro" id="IPR036942">
    <property type="entry name" value="Beta-barrel_TonB_sf"/>
</dbReference>
<evidence type="ECO:0000256" key="4">
    <source>
        <dbReference type="ARBA" id="ARBA00022692"/>
    </source>
</evidence>
<dbReference type="Proteomes" id="UP000182114">
    <property type="component" value="Unassembled WGS sequence"/>
</dbReference>
<feature type="domain" description="TonB-dependent receptor plug" evidence="11">
    <location>
        <begin position="227"/>
        <end position="346"/>
    </location>
</feature>
<evidence type="ECO:0000256" key="8">
    <source>
        <dbReference type="PROSITE-ProRule" id="PRU01360"/>
    </source>
</evidence>
<protein>
    <submittedName>
        <fullName evidence="12">Iron complex outermembrane recepter protein</fullName>
    </submittedName>
</protein>
<keyword evidence="4 8" id="KW-0812">Transmembrane</keyword>
<accession>A0A1G7G3N7</accession>
<sequence length="985" mass="107727">MNGRTPIKTLLLFIFLVAHIKYVTANEPITLESENAKVALVTFLDEVSKKHTVYFTYNPDALSGSSLNPEEYNYNRLDKILNKLEEKTSFDFEYLGNKYYAVYGKKVRRSILEKVQVGTSKDIHTSLSFLEIQNSVSGKIIDQDGIPLAGANIVEKGTTNGTTTDFDGNYTLTVSDNATLVFSYIGYNTTEQKIAGRNTINVSLNEGEQLDEIIMVGNRSKPRTAIESAVPIDNIGVSELRSTGQPTVDKMLTYKVPSFNSTNQTVSDATAHFDPADLRGLGPSRTLVLVNGKRKNQSALVYINDTPGKGEVGVDLKSIPSAAIERVEVLRDGASAQYGSDAIAGIINMVLKKNVEYTTVNVNTGITTEGDGFNIGADLNSSINLGDNGGYLNFTLGYYQQESTNRAGTPGEDSLFGVAANDPTWGDWLVENPDLGMTIGQPEMKNADVFFNAGVPFGNDTGEFYTFGGLTYRTGKSFALYRAPYWVGDPFNLLHDENEIYDGFQPSFETDIRDNNVTVGVKTKFLGFNVDLSGTYGRNAVDYTVSNSLNPALGANSPTSFDVGAYTFSNTLSNLDFSRGFGDLNMAFGAEVRKERFTAKAGESASYISGGAQSFPGLQPSNAVIANRNNFGIYGDLEWDITEAFLIGGAIRFEDFSDFGSNSSWKVSSRYLLGDSKGAIRASYSTGFRAPSLHQIYLSNVQTLVSGNTISNQGTFNNVDPVIRDGLGVPQLTAETSKNISAGLTYKIANDFTVALDYYNVKMDDRVLFTGEIGFDGDNTSTNPVEQILINNSITSLKFFVNAVNTTTNGVDLVASYKNISLGEGYLNTTLSANFNETKIDGEINTPTLLAQNNYDVFNRKEESRIISARPKSKVLLGLDYTIKELTVVFNNTYFGEVTWQHAIDIDKDQTFSGKIITDLILNYNLSSKISANIGVNNLLNVYPDEIITKGDVVTDLGGRFKYPWEVNQFGFNGTTIRAGLNFKF</sequence>
<dbReference type="InterPro" id="IPR037066">
    <property type="entry name" value="Plug_dom_sf"/>
</dbReference>
<keyword evidence="6 8" id="KW-0472">Membrane</keyword>
<keyword evidence="3 8" id="KW-1134">Transmembrane beta strand</keyword>
<dbReference type="SUPFAM" id="SSF49464">
    <property type="entry name" value="Carboxypeptidase regulatory domain-like"/>
    <property type="match status" value="1"/>
</dbReference>
<dbReference type="Pfam" id="PF07715">
    <property type="entry name" value="Plug"/>
    <property type="match status" value="1"/>
</dbReference>
<dbReference type="Gene3D" id="2.40.170.20">
    <property type="entry name" value="TonB-dependent receptor, beta-barrel domain"/>
    <property type="match status" value="1"/>
</dbReference>
<dbReference type="PANTHER" id="PTHR47234">
    <property type="match status" value="1"/>
</dbReference>
<name>A0A1G7G3N7_9FLAO</name>
<keyword evidence="7 8" id="KW-0998">Cell outer membrane</keyword>